<dbReference type="GO" id="GO:0032044">
    <property type="term" value="C:DSIF complex"/>
    <property type="evidence" value="ECO:0007669"/>
    <property type="project" value="EnsemblFungi"/>
</dbReference>
<feature type="domain" description="Spt4/RpoE2 zinc finger" evidence="7">
    <location>
        <begin position="25"/>
        <end position="102"/>
    </location>
</feature>
<evidence type="ECO:0000256" key="1">
    <source>
        <dbReference type="ARBA" id="ARBA00004123"/>
    </source>
</evidence>
<dbReference type="GO" id="GO:0044877">
    <property type="term" value="F:protein-containing complex binding"/>
    <property type="evidence" value="ECO:0007669"/>
    <property type="project" value="EnsemblFungi"/>
</dbReference>
<evidence type="ECO:0000313" key="8">
    <source>
        <dbReference type="EMBL" id="PJF18746.1"/>
    </source>
</evidence>
<evidence type="ECO:0000256" key="2">
    <source>
        <dbReference type="ARBA" id="ARBA00010464"/>
    </source>
</evidence>
<dbReference type="InterPro" id="IPR022800">
    <property type="entry name" value="Spt4/RpoE2_Znf"/>
</dbReference>
<dbReference type="GO" id="GO:0003746">
    <property type="term" value="F:translation elongation factor activity"/>
    <property type="evidence" value="ECO:0007669"/>
    <property type="project" value="UniProtKB-KW"/>
</dbReference>
<dbReference type="GO" id="GO:2001208">
    <property type="term" value="P:negative regulation of transcription elongation by RNA polymerase I"/>
    <property type="evidence" value="ECO:0007669"/>
    <property type="project" value="EnsemblFungi"/>
</dbReference>
<reference evidence="8 9" key="1">
    <citation type="submission" date="2016-10" db="EMBL/GenBank/DDBJ databases">
        <title>The genome of Paramicrosporidium saccamoebae is the missing link in understanding Cryptomycota and Microsporidia evolution.</title>
        <authorList>
            <person name="Quandt C.A."/>
            <person name="Beaudet D."/>
            <person name="Corsaro D."/>
            <person name="Michel R."/>
            <person name="Corradi N."/>
            <person name="James T."/>
        </authorList>
    </citation>
    <scope>NUCLEOTIDE SEQUENCE [LARGE SCALE GENOMIC DNA]</scope>
    <source>
        <strain evidence="8 9">KSL3</strain>
    </source>
</reference>
<protein>
    <recommendedName>
        <fullName evidence="3">Transcription elongation factor SPT4</fullName>
    </recommendedName>
    <alternativeName>
        <fullName evidence="6">Chromatin elongation factor SPT4</fullName>
    </alternativeName>
</protein>
<dbReference type="GO" id="GO:0000993">
    <property type="term" value="F:RNA polymerase II complex binding"/>
    <property type="evidence" value="ECO:0007669"/>
    <property type="project" value="EnsemblFungi"/>
</dbReference>
<dbReference type="GO" id="GO:0032968">
    <property type="term" value="P:positive regulation of transcription elongation by RNA polymerase II"/>
    <property type="evidence" value="ECO:0007669"/>
    <property type="project" value="EnsemblFungi"/>
</dbReference>
<dbReference type="Gene3D" id="3.30.40.210">
    <property type="match status" value="1"/>
</dbReference>
<dbReference type="GO" id="GO:0008270">
    <property type="term" value="F:zinc ion binding"/>
    <property type="evidence" value="ECO:0007669"/>
    <property type="project" value="InterPro"/>
</dbReference>
<dbReference type="GO" id="GO:0140673">
    <property type="term" value="P:transcription elongation-coupled chromatin remodeling"/>
    <property type="evidence" value="ECO:0007669"/>
    <property type="project" value="InterPro"/>
</dbReference>
<evidence type="ECO:0000256" key="4">
    <source>
        <dbReference type="ARBA" id="ARBA00023163"/>
    </source>
</evidence>
<dbReference type="GO" id="GO:0000776">
    <property type="term" value="C:kinetochore"/>
    <property type="evidence" value="ECO:0007669"/>
    <property type="project" value="EnsemblFungi"/>
</dbReference>
<dbReference type="SUPFAM" id="SSF63393">
    <property type="entry name" value="RNA polymerase subunits"/>
    <property type="match status" value="1"/>
</dbReference>
<dbReference type="InterPro" id="IPR009287">
    <property type="entry name" value="Spt4"/>
</dbReference>
<dbReference type="PANTHER" id="PTHR12882">
    <property type="entry name" value="SUPPRESSOR OF TY 4"/>
    <property type="match status" value="1"/>
</dbReference>
<evidence type="ECO:0000256" key="5">
    <source>
        <dbReference type="ARBA" id="ARBA00023242"/>
    </source>
</evidence>
<comment type="caution">
    <text evidence="8">The sequence shown here is derived from an EMBL/GenBank/DDBJ whole genome shotgun (WGS) entry which is preliminary data.</text>
</comment>
<dbReference type="SMART" id="SM01389">
    <property type="entry name" value="Spt4"/>
    <property type="match status" value="1"/>
</dbReference>
<evidence type="ECO:0000259" key="7">
    <source>
        <dbReference type="SMART" id="SM01389"/>
    </source>
</evidence>
<gene>
    <name evidence="8" type="ORF">PSACC_01427</name>
</gene>
<evidence type="ECO:0000256" key="3">
    <source>
        <dbReference type="ARBA" id="ARBA00020182"/>
    </source>
</evidence>
<organism evidence="8 9">
    <name type="scientific">Paramicrosporidium saccamoebae</name>
    <dbReference type="NCBI Taxonomy" id="1246581"/>
    <lineage>
        <taxon>Eukaryota</taxon>
        <taxon>Fungi</taxon>
        <taxon>Fungi incertae sedis</taxon>
        <taxon>Cryptomycota</taxon>
        <taxon>Cryptomycota incertae sedis</taxon>
        <taxon>Paramicrosporidium</taxon>
    </lineage>
</organism>
<dbReference type="InterPro" id="IPR029040">
    <property type="entry name" value="RPABC4/Spt4"/>
</dbReference>
<dbReference type="GO" id="GO:2000232">
    <property type="term" value="P:regulation of rRNA processing"/>
    <property type="evidence" value="ECO:0007669"/>
    <property type="project" value="EnsemblFungi"/>
</dbReference>
<name>A0A2H9TLX8_9FUNG</name>
<dbReference type="EMBL" id="MTSL01000105">
    <property type="protein sequence ID" value="PJF18746.1"/>
    <property type="molecule type" value="Genomic_DNA"/>
</dbReference>
<comment type="similarity">
    <text evidence="2">Belongs to the SPT4 family.</text>
</comment>
<dbReference type="Pfam" id="PF06093">
    <property type="entry name" value="Spt4"/>
    <property type="match status" value="1"/>
</dbReference>
<dbReference type="GO" id="GO:0031934">
    <property type="term" value="C:mating-type region heterochromatin"/>
    <property type="evidence" value="ECO:0007669"/>
    <property type="project" value="EnsemblFungi"/>
</dbReference>
<evidence type="ECO:0000313" key="9">
    <source>
        <dbReference type="Proteomes" id="UP000240830"/>
    </source>
</evidence>
<dbReference type="GO" id="GO:0006370">
    <property type="term" value="P:7-methylguanosine mRNA capping"/>
    <property type="evidence" value="ECO:0007669"/>
    <property type="project" value="EnsemblFungi"/>
</dbReference>
<comment type="subcellular location">
    <subcellularLocation>
        <location evidence="1">Nucleus</location>
    </subcellularLocation>
</comment>
<dbReference type="GO" id="GO:0000182">
    <property type="term" value="F:rDNA binding"/>
    <property type="evidence" value="ECO:0007669"/>
    <property type="project" value="EnsemblFungi"/>
</dbReference>
<dbReference type="GO" id="GO:0033553">
    <property type="term" value="C:rDNA heterochromatin"/>
    <property type="evidence" value="ECO:0007669"/>
    <property type="project" value="EnsemblFungi"/>
</dbReference>
<keyword evidence="8" id="KW-0648">Protein biosynthesis</keyword>
<sequence length="125" mass="14167">MASLIYFYRTLSQEPWMESFELRKLRACMVCSALRTFDQFRESGCPNCESFLGLRDSVDRIVDCTSTLWSGTVGVVRPEGSWVVRWQRAEGRGVGLYAVKVVGRLPEEVLEVLESRGIRPVVSDS</sequence>
<keyword evidence="4" id="KW-0804">Transcription</keyword>
<evidence type="ECO:0000256" key="6">
    <source>
        <dbReference type="ARBA" id="ARBA00029869"/>
    </source>
</evidence>
<dbReference type="GO" id="GO:0010507">
    <property type="term" value="P:negative regulation of autophagy"/>
    <property type="evidence" value="ECO:0007669"/>
    <property type="project" value="EnsemblFungi"/>
</dbReference>
<keyword evidence="8" id="KW-0251">Elongation factor</keyword>
<dbReference type="AlphaFoldDB" id="A0A2H9TLX8"/>
<dbReference type="GO" id="GO:2001209">
    <property type="term" value="P:positive regulation of transcription elongation by RNA polymerase I"/>
    <property type="evidence" value="ECO:0007669"/>
    <property type="project" value="EnsemblFungi"/>
</dbReference>
<dbReference type="GO" id="GO:0008298">
    <property type="term" value="P:intracellular mRNA localization"/>
    <property type="evidence" value="ECO:0007669"/>
    <property type="project" value="EnsemblFungi"/>
</dbReference>
<dbReference type="GO" id="GO:0003727">
    <property type="term" value="F:single-stranded RNA binding"/>
    <property type="evidence" value="ECO:0007669"/>
    <property type="project" value="EnsemblFungi"/>
</dbReference>
<dbReference type="STRING" id="1246581.A0A2H9TLX8"/>
<proteinExistence type="inferred from homology"/>
<accession>A0A2H9TLX8</accession>
<dbReference type="GO" id="GO:0090262">
    <property type="term" value="P:regulation of transcription-coupled nucleotide-excision repair"/>
    <property type="evidence" value="ECO:0007669"/>
    <property type="project" value="EnsemblFungi"/>
</dbReference>
<dbReference type="PANTHER" id="PTHR12882:SF1">
    <property type="entry name" value="TRANSCRIPTION ELONGATION FACTOR SPT4"/>
    <property type="match status" value="1"/>
</dbReference>
<keyword evidence="9" id="KW-1185">Reference proteome</keyword>
<dbReference type="GO" id="GO:0031507">
    <property type="term" value="P:heterochromatin formation"/>
    <property type="evidence" value="ECO:0007669"/>
    <property type="project" value="EnsemblFungi"/>
</dbReference>
<keyword evidence="5" id="KW-0539">Nucleus</keyword>
<dbReference type="OrthoDB" id="248751at2759"/>
<dbReference type="InterPro" id="IPR038510">
    <property type="entry name" value="Spt4_sf"/>
</dbReference>
<dbReference type="CDD" id="cd07973">
    <property type="entry name" value="Spt4"/>
    <property type="match status" value="1"/>
</dbReference>
<dbReference type="Proteomes" id="UP000240830">
    <property type="component" value="Unassembled WGS sequence"/>
</dbReference>